<comment type="caution">
    <text evidence="3">The sequence shown here is derived from an EMBL/GenBank/DDBJ whole genome shotgun (WGS) entry which is preliminary data.</text>
</comment>
<sequence>MIEYLSDHPEASIPEACKTRSMTKAAYRFFANPRDPGRHPGSPSRGNRAAGGGVPRHSGCSGYDGLQFHPPSPDTRIGAHWPSWAVGVLPALLPGGGVDQGRIETRRGRPRR</sequence>
<dbReference type="AlphaFoldDB" id="A0A2T2WKM6"/>
<feature type="compositionally biased region" description="Basic and acidic residues" evidence="1">
    <location>
        <begin position="101"/>
        <end position="112"/>
    </location>
</feature>
<dbReference type="EMBL" id="PXYV01000012">
    <property type="protein sequence ID" value="PSR22766.1"/>
    <property type="molecule type" value="Genomic_DNA"/>
</dbReference>
<gene>
    <name evidence="3" type="ORF">C7B45_05385</name>
</gene>
<evidence type="ECO:0000256" key="1">
    <source>
        <dbReference type="SAM" id="MobiDB-lite"/>
    </source>
</evidence>
<evidence type="ECO:0000259" key="2">
    <source>
        <dbReference type="Pfam" id="PF14706"/>
    </source>
</evidence>
<dbReference type="InterPro" id="IPR014735">
    <property type="entry name" value="Transposase_Tn5-like_N"/>
</dbReference>
<feature type="region of interest" description="Disordered" evidence="1">
    <location>
        <begin position="31"/>
        <end position="71"/>
    </location>
</feature>
<evidence type="ECO:0000313" key="3">
    <source>
        <dbReference type="EMBL" id="PSR22766.1"/>
    </source>
</evidence>
<accession>A0A2T2WKM6</accession>
<evidence type="ECO:0000313" key="4">
    <source>
        <dbReference type="Proteomes" id="UP000241848"/>
    </source>
</evidence>
<dbReference type="Gene3D" id="1.10.246.40">
    <property type="entry name" value="Tn5 transposase, domain 1"/>
    <property type="match status" value="1"/>
</dbReference>
<protein>
    <recommendedName>
        <fullName evidence="2">Transposase Tn5-like N-terminal domain-containing protein</fullName>
    </recommendedName>
</protein>
<proteinExistence type="predicted"/>
<feature type="domain" description="Transposase Tn5-like N-terminal" evidence="2">
    <location>
        <begin position="2"/>
        <end position="34"/>
    </location>
</feature>
<dbReference type="Proteomes" id="UP000241848">
    <property type="component" value="Unassembled WGS sequence"/>
</dbReference>
<name>A0A2T2WKM6_9FIRM</name>
<organism evidence="3 4">
    <name type="scientific">Sulfobacillus acidophilus</name>
    <dbReference type="NCBI Taxonomy" id="53633"/>
    <lineage>
        <taxon>Bacteria</taxon>
        <taxon>Bacillati</taxon>
        <taxon>Bacillota</taxon>
        <taxon>Clostridia</taxon>
        <taxon>Eubacteriales</taxon>
        <taxon>Clostridiales Family XVII. Incertae Sedis</taxon>
        <taxon>Sulfobacillus</taxon>
    </lineage>
</organism>
<reference evidence="3 4" key="1">
    <citation type="journal article" date="2014" name="BMC Genomics">
        <title>Comparison of environmental and isolate Sulfobacillus genomes reveals diverse carbon, sulfur, nitrogen, and hydrogen metabolisms.</title>
        <authorList>
            <person name="Justice N.B."/>
            <person name="Norman A."/>
            <person name="Brown C.T."/>
            <person name="Singh A."/>
            <person name="Thomas B.C."/>
            <person name="Banfield J.F."/>
        </authorList>
    </citation>
    <scope>NUCLEOTIDE SEQUENCE [LARGE SCALE GENOMIC DNA]</scope>
    <source>
        <strain evidence="3">AMDSBA3</strain>
    </source>
</reference>
<dbReference type="Pfam" id="PF14706">
    <property type="entry name" value="Tnp_DNA_bind"/>
    <property type="match status" value="1"/>
</dbReference>
<dbReference type="InterPro" id="IPR038215">
    <property type="entry name" value="TN5-like_N_sf"/>
</dbReference>
<feature type="region of interest" description="Disordered" evidence="1">
    <location>
        <begin position="93"/>
        <end position="112"/>
    </location>
</feature>